<dbReference type="Proteomes" id="UP001291999">
    <property type="component" value="Unassembled WGS sequence"/>
</dbReference>
<dbReference type="EMBL" id="JAXQPW010000002">
    <property type="protein sequence ID" value="MDZ5661762.1"/>
    <property type="molecule type" value="Genomic_DNA"/>
</dbReference>
<dbReference type="SUPFAM" id="SSF52172">
    <property type="entry name" value="CheY-like"/>
    <property type="match status" value="1"/>
</dbReference>
<dbReference type="InterPro" id="IPR036388">
    <property type="entry name" value="WH-like_DNA-bd_sf"/>
</dbReference>
<evidence type="ECO:0000259" key="1">
    <source>
        <dbReference type="PROSITE" id="PS50921"/>
    </source>
</evidence>
<dbReference type="PROSITE" id="PS50921">
    <property type="entry name" value="ANTAR"/>
    <property type="match status" value="1"/>
</dbReference>
<protein>
    <submittedName>
        <fullName evidence="2">ANTAR domain-containing protein</fullName>
    </submittedName>
</protein>
<name>A0ABU5KA87_9ACTN</name>
<evidence type="ECO:0000313" key="2">
    <source>
        <dbReference type="EMBL" id="MDZ5661762.1"/>
    </source>
</evidence>
<dbReference type="InterPro" id="IPR011006">
    <property type="entry name" value="CheY-like_superfamily"/>
</dbReference>
<organism evidence="2 3">
    <name type="scientific">Nocardioides renjunii</name>
    <dbReference type="NCBI Taxonomy" id="3095075"/>
    <lineage>
        <taxon>Bacteria</taxon>
        <taxon>Bacillati</taxon>
        <taxon>Actinomycetota</taxon>
        <taxon>Actinomycetes</taxon>
        <taxon>Propionibacteriales</taxon>
        <taxon>Nocardioidaceae</taxon>
        <taxon>Nocardioides</taxon>
    </lineage>
</organism>
<dbReference type="SMART" id="SM01012">
    <property type="entry name" value="ANTAR"/>
    <property type="match status" value="1"/>
</dbReference>
<comment type="caution">
    <text evidence="2">The sequence shown here is derived from an EMBL/GenBank/DDBJ whole genome shotgun (WGS) entry which is preliminary data.</text>
</comment>
<gene>
    <name evidence="2" type="ORF">SFC79_08310</name>
</gene>
<accession>A0ABU5KA87</accession>
<proteinExistence type="predicted"/>
<dbReference type="InterPro" id="IPR005561">
    <property type="entry name" value="ANTAR"/>
</dbReference>
<dbReference type="RefSeq" id="WP_322423988.1">
    <property type="nucleotide sequence ID" value="NZ_JAXQPW010000002.1"/>
</dbReference>
<feature type="domain" description="ANTAR" evidence="1">
    <location>
        <begin position="13"/>
        <end position="66"/>
    </location>
</feature>
<keyword evidence="3" id="KW-1185">Reference proteome</keyword>
<sequence length="66" mass="7651">MESNNERDLRRALTGFEAENRQLREAIESRALTGQAIGILMARLDIDAEVAFSYVRRRSMHENRKS</sequence>
<reference evidence="2 3" key="1">
    <citation type="submission" date="2023-11" db="EMBL/GenBank/DDBJ databases">
        <title>Novel species in genus Nocardioides.</title>
        <authorList>
            <person name="Zhou H."/>
        </authorList>
    </citation>
    <scope>NUCLEOTIDE SEQUENCE [LARGE SCALE GENOMIC DNA]</scope>
    <source>
        <strain evidence="2 3">S-58</strain>
    </source>
</reference>
<evidence type="ECO:0000313" key="3">
    <source>
        <dbReference type="Proteomes" id="UP001291999"/>
    </source>
</evidence>
<dbReference type="Gene3D" id="1.10.10.10">
    <property type="entry name" value="Winged helix-like DNA-binding domain superfamily/Winged helix DNA-binding domain"/>
    <property type="match status" value="1"/>
</dbReference>
<dbReference type="Pfam" id="PF03861">
    <property type="entry name" value="ANTAR"/>
    <property type="match status" value="1"/>
</dbReference>